<dbReference type="GO" id="GO:0006631">
    <property type="term" value="P:fatty acid metabolic process"/>
    <property type="evidence" value="ECO:0007669"/>
    <property type="project" value="TreeGrafter"/>
</dbReference>
<dbReference type="GO" id="GO:0005759">
    <property type="term" value="C:mitochondrial matrix"/>
    <property type="evidence" value="ECO:0007669"/>
    <property type="project" value="TreeGrafter"/>
</dbReference>
<dbReference type="Gene3D" id="2.60.120.590">
    <property type="entry name" value="Alpha-ketoglutarate-dependent dioxygenase AlkB-like"/>
    <property type="match status" value="1"/>
</dbReference>
<dbReference type="InterPro" id="IPR032870">
    <property type="entry name" value="ALKBH7-like"/>
</dbReference>
<dbReference type="AlphaFoldDB" id="A0AAW2HM42"/>
<accession>A0AAW2HM42</accession>
<dbReference type="PANTHER" id="PTHR21052">
    <property type="entry name" value="SPERMATOGENESIS ASSOCIATED 11-RELATED"/>
    <property type="match status" value="1"/>
</dbReference>
<gene>
    <name evidence="2" type="ORF">PYX00_007907</name>
</gene>
<comment type="caution">
    <text evidence="2">The sequence shown here is derived from an EMBL/GenBank/DDBJ whole genome shotgun (WGS) entry which is preliminary data.</text>
</comment>
<evidence type="ECO:0000256" key="1">
    <source>
        <dbReference type="ARBA" id="ARBA00001954"/>
    </source>
</evidence>
<comment type="cofactor">
    <cofactor evidence="1">
        <name>Fe(2+)</name>
        <dbReference type="ChEBI" id="CHEBI:29033"/>
    </cofactor>
</comment>
<protein>
    <recommendedName>
        <fullName evidence="3">Alpha-ketoglutarate-dependent dioxygenase AlkB-like domain-containing protein</fullName>
    </recommendedName>
</protein>
<evidence type="ECO:0000313" key="2">
    <source>
        <dbReference type="EMBL" id="KAL0270521.1"/>
    </source>
</evidence>
<dbReference type="SUPFAM" id="SSF51197">
    <property type="entry name" value="Clavaminate synthase-like"/>
    <property type="match status" value="1"/>
</dbReference>
<sequence>MNPFSKIKIRHLVHHVKTWNDSMLIRSFTSAVNTGILQQSPEVPNNFVFHGEFTDDMKKKFVDSMKIYEDFISTEEEKSLLDEIEPYIKRLRYENSHWDNAISQYRETEKMKWNSSNRVIIDRVINLAFQSGTAPLKYVHVLDLKATGVIKPHVDSVKFCGDTIAGISLLTDSIMRLRVDKERVNYVDILLKRMSLYIMSSTARYDYTHEILSHKESIFRGEQIIKGRRISVICRNEP</sequence>
<organism evidence="2">
    <name type="scientific">Menopon gallinae</name>
    <name type="common">poultry shaft louse</name>
    <dbReference type="NCBI Taxonomy" id="328185"/>
    <lineage>
        <taxon>Eukaryota</taxon>
        <taxon>Metazoa</taxon>
        <taxon>Ecdysozoa</taxon>
        <taxon>Arthropoda</taxon>
        <taxon>Hexapoda</taxon>
        <taxon>Insecta</taxon>
        <taxon>Pterygota</taxon>
        <taxon>Neoptera</taxon>
        <taxon>Paraneoptera</taxon>
        <taxon>Psocodea</taxon>
        <taxon>Troctomorpha</taxon>
        <taxon>Phthiraptera</taxon>
        <taxon>Amblycera</taxon>
        <taxon>Menoponidae</taxon>
        <taxon>Menopon</taxon>
    </lineage>
</organism>
<reference evidence="2" key="1">
    <citation type="journal article" date="2024" name="Gigascience">
        <title>Chromosome-level genome of the poultry shaft louse Menopon gallinae provides insight into the host-switching and adaptive evolution of parasitic lice.</title>
        <authorList>
            <person name="Xu Y."/>
            <person name="Ma L."/>
            <person name="Liu S."/>
            <person name="Liang Y."/>
            <person name="Liu Q."/>
            <person name="He Z."/>
            <person name="Tian L."/>
            <person name="Duan Y."/>
            <person name="Cai W."/>
            <person name="Li H."/>
            <person name="Song F."/>
        </authorList>
    </citation>
    <scope>NUCLEOTIDE SEQUENCE</scope>
    <source>
        <strain evidence="2">Cailab_2023a</strain>
    </source>
</reference>
<name>A0AAW2HM42_9NEOP</name>
<proteinExistence type="predicted"/>
<dbReference type="InterPro" id="IPR037151">
    <property type="entry name" value="AlkB-like_sf"/>
</dbReference>
<evidence type="ECO:0008006" key="3">
    <source>
        <dbReference type="Google" id="ProtNLM"/>
    </source>
</evidence>
<dbReference type="EMBL" id="JARGDH010000004">
    <property type="protein sequence ID" value="KAL0270521.1"/>
    <property type="molecule type" value="Genomic_DNA"/>
</dbReference>
<dbReference type="PANTHER" id="PTHR21052:SF0">
    <property type="entry name" value="ALPHA-KETOGLUTARATE-DEPENDENT DIOXYGENASE ALKB HOMOLOG 7, MITOCHONDRIAL"/>
    <property type="match status" value="1"/>
</dbReference>
<dbReference type="GO" id="GO:0006974">
    <property type="term" value="P:DNA damage response"/>
    <property type="evidence" value="ECO:0007669"/>
    <property type="project" value="InterPro"/>
</dbReference>